<dbReference type="InterPro" id="IPR001611">
    <property type="entry name" value="Leu-rich_rpt"/>
</dbReference>
<feature type="domain" description="Disease resistance protein At4g27190-like leucine-rich repeats" evidence="7">
    <location>
        <begin position="836"/>
        <end position="957"/>
    </location>
</feature>
<dbReference type="Pfam" id="PF23247">
    <property type="entry name" value="LRR_RPS2"/>
    <property type="match status" value="1"/>
</dbReference>
<dbReference type="Pfam" id="PF13855">
    <property type="entry name" value="LRR_8"/>
    <property type="match status" value="1"/>
</dbReference>
<sequence>MNIAMASVPMTILTGGTAQAAGTLVGPVTDAGKGIYSSLKHKLDYIQNFDRNFKILEDEKQYLISRKNDVDDLIAKNQVLKEKTHECATWLEDVEKVTIDLSSMKLKYEETSRMSPGLSQLRRRLKLSKQIVKMTKTVTDLRDKMNYEHMLVTERRPLRLEKFPINISQVPSLEENVEKLIELLNDDTIKKIGIWGMPGVGKTTILENLNERVAKLGMFDMVLWVTMSNEHCLDHIQQSIMKQLTSNVEVFNDPGKAAVFISETLKNKKYLLLLDGVSSKIELRHVGIHDGHIHGKVVLATRERTLCYVMEMDDDIKIERMSRDDARKLFREVVGHVANHPCIVTIAERIVIQCGEQPQVIKAVGSYLNGKLDENLWLSTLSKLQSPQMYQLKHLEDMFTAFELIFDELHTGLQECFLYGASFPEDYEIYRDYLVECWRTEQLIGINQSLRKAYEEGHASLEDLIDKCLFDDRCCNINYVKMPIIFRNAAIKMAQLQNFGLLVKDEEELEEHPSLVAWTNGRIISLINSNLIELPQRPKCPKISTLFLQKNKMLSTIPASFFEEMSTLKTLDLYGTSIKELPPSISKLTNLRGMYLNDCQYLINLPNELGELQSLQLLDICRSGISGFPLVIGELTGLQCLRLSFTSVSGNQNSESEPVILNIFERLVRLEELVIIADPKDPKWKKIAPGIAAKLAGLKKLSALTFYFPDTESLEAFIQASVSWQNGTSPTRSNFRSFNIYVGSKRNDKSSCLDVSKCPGRRYLQCSGMKDVPCVIKEVLKRACAFELINHHDITNFSDLGIDGMECLEICVVEGCSAIEKIIDNLGVSSALPWLKELHLLKLHQLKHICRGPISPNSFAKLTKLTLYECMKLSQAISWEMAKELNELQHLSVQKCSQVTEVFEICAPSIDTPLCPKLKMLELVNLEELIRIHNGTFEWLGLQKIEVTGCDKLDNLCLDGMNARKLQQITCKETWWDTLTMSVEIKAHLLPFCRFV</sequence>
<comment type="caution">
    <text evidence="9">The sequence shown here is derived from an EMBL/GenBank/DDBJ whole genome shotgun (WGS) entry which is preliminary data.</text>
</comment>
<accession>A0AAW1KWW3</accession>
<dbReference type="GO" id="GO:0005524">
    <property type="term" value="F:ATP binding"/>
    <property type="evidence" value="ECO:0007669"/>
    <property type="project" value="UniProtKB-KW"/>
</dbReference>
<dbReference type="InterPro" id="IPR027417">
    <property type="entry name" value="P-loop_NTPase"/>
</dbReference>
<keyword evidence="3" id="KW-0677">Repeat</keyword>
<dbReference type="InterPro" id="IPR042197">
    <property type="entry name" value="Apaf_helical"/>
</dbReference>
<evidence type="ECO:0000259" key="6">
    <source>
        <dbReference type="Pfam" id="PF00931"/>
    </source>
</evidence>
<name>A0AAW1KWW3_SAPOF</name>
<dbReference type="InterPro" id="IPR002182">
    <property type="entry name" value="NB-ARC"/>
</dbReference>
<evidence type="ECO:0000259" key="8">
    <source>
        <dbReference type="Pfam" id="PF23559"/>
    </source>
</evidence>
<evidence type="ECO:0008006" key="11">
    <source>
        <dbReference type="Google" id="ProtNLM"/>
    </source>
</evidence>
<comment type="similarity">
    <text evidence="1">Belongs to the disease resistance NB-LRR family.</text>
</comment>
<protein>
    <recommendedName>
        <fullName evidence="11">NB-ARC domain-containing protein</fullName>
    </recommendedName>
</protein>
<dbReference type="SUPFAM" id="SSF52540">
    <property type="entry name" value="P-loop containing nucleoside triphosphate hydrolases"/>
    <property type="match status" value="1"/>
</dbReference>
<keyword evidence="2" id="KW-0433">Leucine-rich repeat</keyword>
<dbReference type="Gene3D" id="1.10.10.10">
    <property type="entry name" value="Winged helix-like DNA-binding domain superfamily/Winged helix DNA-binding domain"/>
    <property type="match status" value="1"/>
</dbReference>
<evidence type="ECO:0000313" key="10">
    <source>
        <dbReference type="Proteomes" id="UP001443914"/>
    </source>
</evidence>
<dbReference type="AlphaFoldDB" id="A0AAW1KWW3"/>
<evidence type="ECO:0000256" key="1">
    <source>
        <dbReference type="ARBA" id="ARBA00008894"/>
    </source>
</evidence>
<dbReference type="InterPro" id="IPR036388">
    <property type="entry name" value="WH-like_DNA-bd_sf"/>
</dbReference>
<dbReference type="InterPro" id="IPR057135">
    <property type="entry name" value="At4g27190-like_LRR"/>
</dbReference>
<keyword evidence="5" id="KW-0547">Nucleotide-binding</keyword>
<dbReference type="InterPro" id="IPR058922">
    <property type="entry name" value="WHD_DRP"/>
</dbReference>
<feature type="domain" description="NB-ARC" evidence="6">
    <location>
        <begin position="174"/>
        <end position="336"/>
    </location>
</feature>
<feature type="domain" description="Disease resistance protein winged helix" evidence="8">
    <location>
        <begin position="423"/>
        <end position="482"/>
    </location>
</feature>
<proteinExistence type="inferred from homology"/>
<gene>
    <name evidence="9" type="ORF">RND81_05G128000</name>
</gene>
<evidence type="ECO:0000313" key="9">
    <source>
        <dbReference type="EMBL" id="KAK9725183.1"/>
    </source>
</evidence>
<evidence type="ECO:0000259" key="7">
    <source>
        <dbReference type="Pfam" id="PF23247"/>
    </source>
</evidence>
<dbReference type="InterPro" id="IPR032675">
    <property type="entry name" value="LRR_dom_sf"/>
</dbReference>
<dbReference type="Gene3D" id="1.10.8.430">
    <property type="entry name" value="Helical domain of apoptotic protease-activating factors"/>
    <property type="match status" value="1"/>
</dbReference>
<dbReference type="PRINTS" id="PR00364">
    <property type="entry name" value="DISEASERSIST"/>
</dbReference>
<keyword evidence="10" id="KW-1185">Reference proteome</keyword>
<dbReference type="SUPFAM" id="SSF52058">
    <property type="entry name" value="L domain-like"/>
    <property type="match status" value="1"/>
</dbReference>
<evidence type="ECO:0000256" key="4">
    <source>
        <dbReference type="ARBA" id="ARBA00022821"/>
    </source>
</evidence>
<dbReference type="Gene3D" id="3.80.10.10">
    <property type="entry name" value="Ribonuclease Inhibitor"/>
    <property type="match status" value="2"/>
</dbReference>
<organism evidence="9 10">
    <name type="scientific">Saponaria officinalis</name>
    <name type="common">Common soapwort</name>
    <name type="synonym">Lychnis saponaria</name>
    <dbReference type="NCBI Taxonomy" id="3572"/>
    <lineage>
        <taxon>Eukaryota</taxon>
        <taxon>Viridiplantae</taxon>
        <taxon>Streptophyta</taxon>
        <taxon>Embryophyta</taxon>
        <taxon>Tracheophyta</taxon>
        <taxon>Spermatophyta</taxon>
        <taxon>Magnoliopsida</taxon>
        <taxon>eudicotyledons</taxon>
        <taxon>Gunneridae</taxon>
        <taxon>Pentapetalae</taxon>
        <taxon>Caryophyllales</taxon>
        <taxon>Caryophyllaceae</taxon>
        <taxon>Caryophylleae</taxon>
        <taxon>Saponaria</taxon>
    </lineage>
</organism>
<dbReference type="EMBL" id="JBDFQZ010000005">
    <property type="protein sequence ID" value="KAK9725183.1"/>
    <property type="molecule type" value="Genomic_DNA"/>
</dbReference>
<keyword evidence="4" id="KW-0611">Plant defense</keyword>
<dbReference type="Proteomes" id="UP001443914">
    <property type="component" value="Unassembled WGS sequence"/>
</dbReference>
<dbReference type="GO" id="GO:0006952">
    <property type="term" value="P:defense response"/>
    <property type="evidence" value="ECO:0007669"/>
    <property type="project" value="UniProtKB-KW"/>
</dbReference>
<dbReference type="GO" id="GO:0043531">
    <property type="term" value="F:ADP binding"/>
    <property type="evidence" value="ECO:0007669"/>
    <property type="project" value="InterPro"/>
</dbReference>
<evidence type="ECO:0000256" key="2">
    <source>
        <dbReference type="ARBA" id="ARBA00022614"/>
    </source>
</evidence>
<dbReference type="Pfam" id="PF00931">
    <property type="entry name" value="NB-ARC"/>
    <property type="match status" value="1"/>
</dbReference>
<dbReference type="PANTHER" id="PTHR33463:SF209">
    <property type="entry name" value="DISEASE RESISTANCE PROTEIN RPS2-LIKE"/>
    <property type="match status" value="1"/>
</dbReference>
<dbReference type="Gene3D" id="3.40.50.300">
    <property type="entry name" value="P-loop containing nucleotide triphosphate hydrolases"/>
    <property type="match status" value="1"/>
</dbReference>
<keyword evidence="5" id="KW-0067">ATP-binding</keyword>
<dbReference type="PANTHER" id="PTHR33463">
    <property type="entry name" value="NB-ARC DOMAIN-CONTAINING PROTEIN-RELATED"/>
    <property type="match status" value="1"/>
</dbReference>
<evidence type="ECO:0000256" key="5">
    <source>
        <dbReference type="ARBA" id="ARBA00022840"/>
    </source>
</evidence>
<dbReference type="InterPro" id="IPR050905">
    <property type="entry name" value="Plant_NBS-LRR"/>
</dbReference>
<evidence type="ECO:0000256" key="3">
    <source>
        <dbReference type="ARBA" id="ARBA00022737"/>
    </source>
</evidence>
<dbReference type="Pfam" id="PF23559">
    <property type="entry name" value="WHD_DRP"/>
    <property type="match status" value="1"/>
</dbReference>
<reference evidence="9" key="1">
    <citation type="submission" date="2024-03" db="EMBL/GenBank/DDBJ databases">
        <title>WGS assembly of Saponaria officinalis var. Norfolk2.</title>
        <authorList>
            <person name="Jenkins J."/>
            <person name="Shu S."/>
            <person name="Grimwood J."/>
            <person name="Barry K."/>
            <person name="Goodstein D."/>
            <person name="Schmutz J."/>
            <person name="Leebens-Mack J."/>
            <person name="Osbourn A."/>
        </authorList>
    </citation>
    <scope>NUCLEOTIDE SEQUENCE [LARGE SCALE GENOMIC DNA]</scope>
    <source>
        <strain evidence="9">JIC</strain>
    </source>
</reference>